<gene>
    <name evidence="1" type="ORF">E5358_12835</name>
</gene>
<evidence type="ECO:0000313" key="1">
    <source>
        <dbReference type="EMBL" id="TGX80534.1"/>
    </source>
</evidence>
<proteinExistence type="predicted"/>
<name>A0AC61QMK6_9BACT</name>
<evidence type="ECO:0000313" key="2">
    <source>
        <dbReference type="Proteomes" id="UP000308886"/>
    </source>
</evidence>
<reference evidence="1" key="1">
    <citation type="submission" date="2019-04" db="EMBL/GenBank/DDBJ databases">
        <title>Microbes associate with the intestines of laboratory mice.</title>
        <authorList>
            <person name="Navarre W."/>
            <person name="Wong E."/>
            <person name="Huang K."/>
            <person name="Tropini C."/>
            <person name="Ng K."/>
            <person name="Yu B."/>
        </authorList>
    </citation>
    <scope>NUCLEOTIDE SEQUENCE</scope>
    <source>
        <strain evidence="1">NM73_A23</strain>
    </source>
</reference>
<protein>
    <submittedName>
        <fullName evidence="1">Virulence protein E</fullName>
    </submittedName>
</protein>
<organism evidence="1 2">
    <name type="scientific">Palleniella muris</name>
    <dbReference type="NCBI Taxonomy" id="3038145"/>
    <lineage>
        <taxon>Bacteria</taxon>
        <taxon>Pseudomonadati</taxon>
        <taxon>Bacteroidota</taxon>
        <taxon>Bacteroidia</taxon>
        <taxon>Bacteroidales</taxon>
        <taxon>Prevotellaceae</taxon>
        <taxon>Palleniella</taxon>
    </lineage>
</organism>
<dbReference type="Proteomes" id="UP000308886">
    <property type="component" value="Unassembled WGS sequence"/>
</dbReference>
<keyword evidence="2" id="KW-1185">Reference proteome</keyword>
<sequence length="197" mass="22424">MEDCYTFSFFRAPVQNTVPNMAFSILDAYRYISGPIAKERTEQLRTMASHDEARRFKAQHFDYCTFSGLFCSRSSSQLIQHSGLICVDFDHVENVPALKQQLLEHEYFNTILMFTSPSGNGVKWIVEVNLQGWEHSRFFKSMANCLKATGLPPVDISGSDVARACFLPYDPEAYIHPKFQSYVKETFYTPAVGSMLG</sequence>
<accession>A0AC61QMK6</accession>
<comment type="caution">
    <text evidence="1">The sequence shown here is derived from an EMBL/GenBank/DDBJ whole genome shotgun (WGS) entry which is preliminary data.</text>
</comment>
<dbReference type="EMBL" id="SRZC01000025">
    <property type="protein sequence ID" value="TGX80534.1"/>
    <property type="molecule type" value="Genomic_DNA"/>
</dbReference>